<evidence type="ECO:0008006" key="5">
    <source>
        <dbReference type="Google" id="ProtNLM"/>
    </source>
</evidence>
<organism evidence="3 4">
    <name type="scientific">Erwinia plantamica</name>
    <dbReference type="NCBI Taxonomy" id="3237104"/>
    <lineage>
        <taxon>Bacteria</taxon>
        <taxon>Pseudomonadati</taxon>
        <taxon>Pseudomonadota</taxon>
        <taxon>Gammaproteobacteria</taxon>
        <taxon>Enterobacterales</taxon>
        <taxon>Erwiniaceae</taxon>
        <taxon>Erwinia</taxon>
    </lineage>
</organism>
<keyword evidence="4" id="KW-1185">Reference proteome</keyword>
<keyword evidence="2" id="KW-0472">Membrane</keyword>
<accession>A0ABW7CQH4</accession>
<evidence type="ECO:0000313" key="3">
    <source>
        <dbReference type="EMBL" id="MFG6078469.1"/>
    </source>
</evidence>
<proteinExistence type="predicted"/>
<name>A0ABW7CQH4_9GAMM</name>
<evidence type="ECO:0000256" key="1">
    <source>
        <dbReference type="SAM" id="Coils"/>
    </source>
</evidence>
<feature type="coiled-coil region" evidence="1">
    <location>
        <begin position="8"/>
        <end position="59"/>
    </location>
</feature>
<dbReference type="EMBL" id="JBGCUC010000021">
    <property type="protein sequence ID" value="MFG6078469.1"/>
    <property type="molecule type" value="Genomic_DNA"/>
</dbReference>
<dbReference type="RefSeq" id="WP_394150115.1">
    <property type="nucleotide sequence ID" value="NZ_JBGCUC010000021.1"/>
</dbReference>
<reference evidence="3 4" key="1">
    <citation type="submission" date="2024-07" db="EMBL/GenBank/DDBJ databases">
        <title>Novel bacterial strain Erwinia sp. OPT-41 promoting growth of various crops.</title>
        <authorList>
            <person name="Egorshina A."/>
            <person name="Lukyantsev M.A."/>
            <person name="Golubev S.N."/>
            <person name="Muratova A.Y."/>
            <person name="Bulygina E.A."/>
        </authorList>
    </citation>
    <scope>NUCLEOTIDE SEQUENCE [LARGE SCALE GENOMIC DNA]</scope>
    <source>
        <strain evidence="3 4">OPT-41</strain>
    </source>
</reference>
<keyword evidence="2" id="KW-0812">Transmembrane</keyword>
<dbReference type="Proteomes" id="UP001605250">
    <property type="component" value="Unassembled WGS sequence"/>
</dbReference>
<protein>
    <recommendedName>
        <fullName evidence="5">Mobilization protein</fullName>
    </recommendedName>
</protein>
<evidence type="ECO:0000256" key="2">
    <source>
        <dbReference type="SAM" id="Phobius"/>
    </source>
</evidence>
<sequence>MMISIAQAQMLNEQQQQLQNQQTRIKKQTNEIAETNEVIKGQQETLAVQQQSLEKLINDYFELKGLTAEGAKQLILIAHEVKQTKEQLLEAFDEKLLEAQRLHQQTELSLQHYDIAWQRQRQQIQDESQALARCVEDQLANQQKDVSEALKVAQQQTEAFCQKLHQQYEQQTIALKQWSEDALAMQQSRLARVQMLAVGSLSAAAGALVWIGWMNRGLFGG</sequence>
<comment type="caution">
    <text evidence="3">The sequence shown here is derived from an EMBL/GenBank/DDBJ whole genome shotgun (WGS) entry which is preliminary data.</text>
</comment>
<feature type="transmembrane region" description="Helical" evidence="2">
    <location>
        <begin position="195"/>
        <end position="213"/>
    </location>
</feature>
<keyword evidence="1" id="KW-0175">Coiled coil</keyword>
<gene>
    <name evidence="3" type="ORF">AB3U87_19135</name>
</gene>
<keyword evidence="2" id="KW-1133">Transmembrane helix</keyword>
<evidence type="ECO:0000313" key="4">
    <source>
        <dbReference type="Proteomes" id="UP001605250"/>
    </source>
</evidence>